<evidence type="ECO:0000256" key="8">
    <source>
        <dbReference type="ARBA" id="ARBA00023130"/>
    </source>
</evidence>
<evidence type="ECO:0000256" key="3">
    <source>
        <dbReference type="ARBA" id="ARBA00022475"/>
    </source>
</evidence>
<dbReference type="InterPro" id="IPR013106">
    <property type="entry name" value="Ig_V-set"/>
</dbReference>
<evidence type="ECO:0000256" key="5">
    <source>
        <dbReference type="ARBA" id="ARBA00022729"/>
    </source>
</evidence>
<evidence type="ECO:0000256" key="1">
    <source>
        <dbReference type="ARBA" id="ARBA00004251"/>
    </source>
</evidence>
<name>A0A2G9SCN9_AQUCT</name>
<keyword evidence="7 16" id="KW-1133">Transmembrane helix</keyword>
<keyword evidence="13" id="KW-0449">Lipoprotein</keyword>
<reference evidence="20" key="1">
    <citation type="journal article" date="2017" name="Nat. Commun.">
        <title>The North American bullfrog draft genome provides insight into hormonal regulation of long noncoding RNA.</title>
        <authorList>
            <person name="Hammond S.A."/>
            <person name="Warren R.L."/>
            <person name="Vandervalk B.P."/>
            <person name="Kucuk E."/>
            <person name="Khan H."/>
            <person name="Gibb E.A."/>
            <person name="Pandoh P."/>
            <person name="Kirk H."/>
            <person name="Zhao Y."/>
            <person name="Jones M."/>
            <person name="Mungall A.J."/>
            <person name="Coope R."/>
            <person name="Pleasance S."/>
            <person name="Moore R.A."/>
            <person name="Holt R.A."/>
            <person name="Round J.M."/>
            <person name="Ohora S."/>
            <person name="Walle B.V."/>
            <person name="Veldhoen N."/>
            <person name="Helbing C.C."/>
            <person name="Birol I."/>
        </authorList>
    </citation>
    <scope>NUCLEOTIDE SEQUENCE [LARGE SCALE GENOMIC DNA]</scope>
</reference>
<dbReference type="GO" id="GO:0007166">
    <property type="term" value="P:cell surface receptor signaling pathway"/>
    <property type="evidence" value="ECO:0007669"/>
    <property type="project" value="TreeGrafter"/>
</dbReference>
<dbReference type="CDD" id="cd00099">
    <property type="entry name" value="IgV"/>
    <property type="match status" value="1"/>
</dbReference>
<evidence type="ECO:0000256" key="2">
    <source>
        <dbReference type="ARBA" id="ARBA00021525"/>
    </source>
</evidence>
<feature type="region of interest" description="Disordered" evidence="15">
    <location>
        <begin position="139"/>
        <end position="177"/>
    </location>
</feature>
<protein>
    <recommendedName>
        <fullName evidence="2">T-cell surface glycoprotein CD8 alpha chain</fullName>
    </recommendedName>
</protein>
<accession>A0A2G9SCN9</accession>
<evidence type="ECO:0000256" key="10">
    <source>
        <dbReference type="ARBA" id="ARBA00023139"/>
    </source>
</evidence>
<dbReference type="PANTHER" id="PTHR10441:SF2">
    <property type="entry name" value="T-CELL SURFACE GLYCOPROTEIN CD8 ALPHA CHAIN"/>
    <property type="match status" value="1"/>
</dbReference>
<evidence type="ECO:0000256" key="16">
    <source>
        <dbReference type="SAM" id="Phobius"/>
    </source>
</evidence>
<proteinExistence type="predicted"/>
<dbReference type="EMBL" id="KV925697">
    <property type="protein sequence ID" value="PIO37283.1"/>
    <property type="molecule type" value="Genomic_DNA"/>
</dbReference>
<dbReference type="SMART" id="SM00409">
    <property type="entry name" value="IG"/>
    <property type="match status" value="1"/>
</dbReference>
<organism evidence="19 20">
    <name type="scientific">Aquarana catesbeiana</name>
    <name type="common">American bullfrog</name>
    <name type="synonym">Rana catesbeiana</name>
    <dbReference type="NCBI Taxonomy" id="8400"/>
    <lineage>
        <taxon>Eukaryota</taxon>
        <taxon>Metazoa</taxon>
        <taxon>Chordata</taxon>
        <taxon>Craniata</taxon>
        <taxon>Vertebrata</taxon>
        <taxon>Euteleostomi</taxon>
        <taxon>Amphibia</taxon>
        <taxon>Batrachia</taxon>
        <taxon>Anura</taxon>
        <taxon>Neobatrachia</taxon>
        <taxon>Ranoidea</taxon>
        <taxon>Ranidae</taxon>
        <taxon>Aquarana</taxon>
    </lineage>
</organism>
<feature type="compositionally biased region" description="Low complexity" evidence="15">
    <location>
        <begin position="139"/>
        <end position="158"/>
    </location>
</feature>
<evidence type="ECO:0000256" key="7">
    <source>
        <dbReference type="ARBA" id="ARBA00022989"/>
    </source>
</evidence>
<dbReference type="SMART" id="SM00406">
    <property type="entry name" value="IGv"/>
    <property type="match status" value="1"/>
</dbReference>
<dbReference type="PROSITE" id="PS50835">
    <property type="entry name" value="IG_LIKE"/>
    <property type="match status" value="1"/>
</dbReference>
<evidence type="ECO:0000259" key="18">
    <source>
        <dbReference type="PROSITE" id="PS50835"/>
    </source>
</evidence>
<keyword evidence="9 16" id="KW-0472">Membrane</keyword>
<evidence type="ECO:0000313" key="19">
    <source>
        <dbReference type="EMBL" id="PIO37283.1"/>
    </source>
</evidence>
<keyword evidence="11" id="KW-1015">Disulfide bond</keyword>
<dbReference type="Gene3D" id="2.60.40.10">
    <property type="entry name" value="Immunoglobulins"/>
    <property type="match status" value="1"/>
</dbReference>
<dbReference type="OrthoDB" id="9906515at2759"/>
<keyword evidence="5 17" id="KW-0732">Signal</keyword>
<keyword evidence="3" id="KW-1003">Cell membrane</keyword>
<keyword evidence="8" id="KW-1064">Adaptive immunity</keyword>
<evidence type="ECO:0000256" key="4">
    <source>
        <dbReference type="ARBA" id="ARBA00022692"/>
    </source>
</evidence>
<evidence type="ECO:0000256" key="17">
    <source>
        <dbReference type="SAM" id="SignalP"/>
    </source>
</evidence>
<sequence length="220" mass="24450">MMDNIIGTVTTLLIFLCQFQGSQHLKLSGPQVSRGNAEKVRLDCSADSGDSMEHGVHWFRQRKNVKNPEAIVYLNVVRRSSYQIDQGESKRFIADKPGSSFTLTIDSFQDKDQGTYYCMVIKNSALTFSPGHKLLYPEAITTKPPPATTTQSPPATSAKDSKSEDDCSCKSGKKDPTDKETEIWKIDCNMNIWAPLAGLCGFLLICLLVTTIMLCCRKKL</sequence>
<keyword evidence="6" id="KW-0391">Immunity</keyword>
<dbReference type="GO" id="GO:0009897">
    <property type="term" value="C:external side of plasma membrane"/>
    <property type="evidence" value="ECO:0007669"/>
    <property type="project" value="TreeGrafter"/>
</dbReference>
<gene>
    <name evidence="19" type="ORF">AB205_0120230</name>
</gene>
<keyword evidence="10" id="KW-0564">Palmitate</keyword>
<feature type="chain" id="PRO_5013769139" description="T-cell surface glycoprotein CD8 alpha chain" evidence="17">
    <location>
        <begin position="25"/>
        <end position="220"/>
    </location>
</feature>
<dbReference type="InterPro" id="IPR003599">
    <property type="entry name" value="Ig_sub"/>
</dbReference>
<keyword evidence="14" id="KW-0393">Immunoglobulin domain</keyword>
<dbReference type="GO" id="GO:0045065">
    <property type="term" value="P:cytotoxic T cell differentiation"/>
    <property type="evidence" value="ECO:0007669"/>
    <property type="project" value="TreeGrafter"/>
</dbReference>
<dbReference type="Pfam" id="PF07686">
    <property type="entry name" value="V-set"/>
    <property type="match status" value="1"/>
</dbReference>
<feature type="domain" description="Ig-like" evidence="18">
    <location>
        <begin position="32"/>
        <end position="129"/>
    </location>
</feature>
<evidence type="ECO:0000256" key="9">
    <source>
        <dbReference type="ARBA" id="ARBA00023136"/>
    </source>
</evidence>
<dbReference type="AlphaFoldDB" id="A0A2G9SCN9"/>
<evidence type="ECO:0000256" key="6">
    <source>
        <dbReference type="ARBA" id="ARBA00022859"/>
    </source>
</evidence>
<feature type="signal peptide" evidence="17">
    <location>
        <begin position="1"/>
        <end position="24"/>
    </location>
</feature>
<dbReference type="InterPro" id="IPR015468">
    <property type="entry name" value="CD8_asu"/>
</dbReference>
<keyword evidence="20" id="KW-1185">Reference proteome</keyword>
<evidence type="ECO:0000256" key="12">
    <source>
        <dbReference type="ARBA" id="ARBA00023180"/>
    </source>
</evidence>
<evidence type="ECO:0000313" key="20">
    <source>
        <dbReference type="Proteomes" id="UP000228934"/>
    </source>
</evidence>
<dbReference type="GO" id="GO:0002456">
    <property type="term" value="P:T cell mediated immunity"/>
    <property type="evidence" value="ECO:0007669"/>
    <property type="project" value="TreeGrafter"/>
</dbReference>
<dbReference type="Proteomes" id="UP000228934">
    <property type="component" value="Unassembled WGS sequence"/>
</dbReference>
<dbReference type="InterPro" id="IPR007110">
    <property type="entry name" value="Ig-like_dom"/>
</dbReference>
<dbReference type="InterPro" id="IPR013783">
    <property type="entry name" value="Ig-like_fold"/>
</dbReference>
<evidence type="ECO:0000256" key="14">
    <source>
        <dbReference type="ARBA" id="ARBA00023319"/>
    </source>
</evidence>
<evidence type="ECO:0000256" key="11">
    <source>
        <dbReference type="ARBA" id="ARBA00023157"/>
    </source>
</evidence>
<evidence type="ECO:0000256" key="15">
    <source>
        <dbReference type="SAM" id="MobiDB-lite"/>
    </source>
</evidence>
<feature type="compositionally biased region" description="Basic and acidic residues" evidence="15">
    <location>
        <begin position="159"/>
        <end position="177"/>
    </location>
</feature>
<keyword evidence="12" id="KW-0325">Glycoprotein</keyword>
<feature type="transmembrane region" description="Helical" evidence="16">
    <location>
        <begin position="192"/>
        <end position="216"/>
    </location>
</feature>
<dbReference type="PANTHER" id="PTHR10441">
    <property type="entry name" value="CD8 ALPHA CHAIN"/>
    <property type="match status" value="1"/>
</dbReference>
<dbReference type="InterPro" id="IPR036179">
    <property type="entry name" value="Ig-like_dom_sf"/>
</dbReference>
<evidence type="ECO:0000256" key="13">
    <source>
        <dbReference type="ARBA" id="ARBA00023288"/>
    </source>
</evidence>
<dbReference type="SUPFAM" id="SSF48726">
    <property type="entry name" value="Immunoglobulin"/>
    <property type="match status" value="1"/>
</dbReference>
<keyword evidence="4 16" id="KW-0812">Transmembrane</keyword>
<comment type="subcellular location">
    <subcellularLocation>
        <location evidence="1">Cell membrane</location>
        <topology evidence="1">Single-pass type I membrane protein</topology>
    </subcellularLocation>
</comment>